<dbReference type="AlphaFoldDB" id="C7Q3C9"/>
<dbReference type="InterPro" id="IPR050109">
    <property type="entry name" value="HTH-type_TetR-like_transc_reg"/>
</dbReference>
<feature type="domain" description="HTH tetR-type" evidence="3">
    <location>
        <begin position="32"/>
        <end position="92"/>
    </location>
</feature>
<evidence type="ECO:0000259" key="3">
    <source>
        <dbReference type="PROSITE" id="PS50977"/>
    </source>
</evidence>
<dbReference type="PANTHER" id="PTHR30055:SF146">
    <property type="entry name" value="HTH-TYPE TRANSCRIPTIONAL DUAL REGULATOR CECR"/>
    <property type="match status" value="1"/>
</dbReference>
<dbReference type="HOGENOM" id="CLU_069356_44_0_11"/>
<dbReference type="EMBL" id="CP001700">
    <property type="protein sequence ID" value="ACU73865.1"/>
    <property type="molecule type" value="Genomic_DNA"/>
</dbReference>
<dbReference type="Gene3D" id="1.10.357.10">
    <property type="entry name" value="Tetracycline Repressor, domain 2"/>
    <property type="match status" value="1"/>
</dbReference>
<proteinExistence type="predicted"/>
<dbReference type="GO" id="GO:0000976">
    <property type="term" value="F:transcription cis-regulatory region binding"/>
    <property type="evidence" value="ECO:0007669"/>
    <property type="project" value="TreeGrafter"/>
</dbReference>
<evidence type="ECO:0000256" key="2">
    <source>
        <dbReference type="PROSITE-ProRule" id="PRU00335"/>
    </source>
</evidence>
<dbReference type="Proteomes" id="UP000000851">
    <property type="component" value="Chromosome"/>
</dbReference>
<keyword evidence="5" id="KW-1185">Reference proteome</keyword>
<accession>C7Q3C9</accession>
<name>C7Q3C9_CATAD</name>
<dbReference type="PANTHER" id="PTHR30055">
    <property type="entry name" value="HTH-TYPE TRANSCRIPTIONAL REGULATOR RUTR"/>
    <property type="match status" value="1"/>
</dbReference>
<dbReference type="KEGG" id="cai:Caci_5005"/>
<evidence type="ECO:0000313" key="5">
    <source>
        <dbReference type="Proteomes" id="UP000000851"/>
    </source>
</evidence>
<dbReference type="InterPro" id="IPR009057">
    <property type="entry name" value="Homeodomain-like_sf"/>
</dbReference>
<dbReference type="PROSITE" id="PS50977">
    <property type="entry name" value="HTH_TETR_2"/>
    <property type="match status" value="1"/>
</dbReference>
<dbReference type="SUPFAM" id="SSF46689">
    <property type="entry name" value="Homeodomain-like"/>
    <property type="match status" value="1"/>
</dbReference>
<reference evidence="4 5" key="1">
    <citation type="journal article" date="2009" name="Stand. Genomic Sci.">
        <title>Complete genome sequence of Catenulispora acidiphila type strain (ID 139908).</title>
        <authorList>
            <person name="Copeland A."/>
            <person name="Lapidus A."/>
            <person name="Glavina Del Rio T."/>
            <person name="Nolan M."/>
            <person name="Lucas S."/>
            <person name="Chen F."/>
            <person name="Tice H."/>
            <person name="Cheng J.F."/>
            <person name="Bruce D."/>
            <person name="Goodwin L."/>
            <person name="Pitluck S."/>
            <person name="Mikhailova N."/>
            <person name="Pati A."/>
            <person name="Ivanova N."/>
            <person name="Mavromatis K."/>
            <person name="Chen A."/>
            <person name="Palaniappan K."/>
            <person name="Chain P."/>
            <person name="Land M."/>
            <person name="Hauser L."/>
            <person name="Chang Y.J."/>
            <person name="Jeffries C.D."/>
            <person name="Chertkov O."/>
            <person name="Brettin T."/>
            <person name="Detter J.C."/>
            <person name="Han C."/>
            <person name="Ali Z."/>
            <person name="Tindall B.J."/>
            <person name="Goker M."/>
            <person name="Bristow J."/>
            <person name="Eisen J.A."/>
            <person name="Markowitz V."/>
            <person name="Hugenholtz P."/>
            <person name="Kyrpides N.C."/>
            <person name="Klenk H.P."/>
        </authorList>
    </citation>
    <scope>NUCLEOTIDE SEQUENCE [LARGE SCALE GENOMIC DNA]</scope>
    <source>
        <strain evidence="5">DSM 44928 / JCM 14897 / NBRC 102108 / NRRL B-24433 / ID139908</strain>
    </source>
</reference>
<evidence type="ECO:0000313" key="4">
    <source>
        <dbReference type="EMBL" id="ACU73865.1"/>
    </source>
</evidence>
<dbReference type="SUPFAM" id="SSF48498">
    <property type="entry name" value="Tetracyclin repressor-like, C-terminal domain"/>
    <property type="match status" value="1"/>
</dbReference>
<dbReference type="STRING" id="479433.Caci_5005"/>
<dbReference type="InterPro" id="IPR036271">
    <property type="entry name" value="Tet_transcr_reg_TetR-rel_C_sf"/>
</dbReference>
<dbReference type="eggNOG" id="COG1309">
    <property type="taxonomic scope" value="Bacteria"/>
</dbReference>
<gene>
    <name evidence="4" type="ordered locus">Caci_5005</name>
</gene>
<feature type="DNA-binding region" description="H-T-H motif" evidence="2">
    <location>
        <begin position="55"/>
        <end position="74"/>
    </location>
</feature>
<protein>
    <submittedName>
        <fullName evidence="4">Transcriptional regulator, TetR family</fullName>
    </submittedName>
</protein>
<organism evidence="4 5">
    <name type="scientific">Catenulispora acidiphila (strain DSM 44928 / JCM 14897 / NBRC 102108 / NRRL B-24433 / ID139908)</name>
    <dbReference type="NCBI Taxonomy" id="479433"/>
    <lineage>
        <taxon>Bacteria</taxon>
        <taxon>Bacillati</taxon>
        <taxon>Actinomycetota</taxon>
        <taxon>Actinomycetes</taxon>
        <taxon>Catenulisporales</taxon>
        <taxon>Catenulisporaceae</taxon>
        <taxon>Catenulispora</taxon>
    </lineage>
</organism>
<sequence>MPPVVGLGAEGVGAMVEAAPVRRRVRSRLPAAKRRPQIIKVTSELIAERGYWGLSMQDVADQCGLTVPGVLHYVGSKVGLLVAVLEQRDVEDAQSLREQLGVAEDEVPDEWSGGGPEGVDLRQLCAATMRRNARQPQIVRLFAVLEAESLDPGHPAYDYFVARQARVVSSFAALAGPFTAAPEALARQIVAMMDGLQLQWLRAQQSIDLVQEWEAAAEMLFGPHTDAQP</sequence>
<dbReference type="GO" id="GO:0003700">
    <property type="term" value="F:DNA-binding transcription factor activity"/>
    <property type="evidence" value="ECO:0007669"/>
    <property type="project" value="TreeGrafter"/>
</dbReference>
<dbReference type="RefSeq" id="WP_015793594.1">
    <property type="nucleotide sequence ID" value="NC_013131.1"/>
</dbReference>
<dbReference type="InParanoid" id="C7Q3C9"/>
<dbReference type="Pfam" id="PF00440">
    <property type="entry name" value="TetR_N"/>
    <property type="match status" value="1"/>
</dbReference>
<evidence type="ECO:0000256" key="1">
    <source>
        <dbReference type="ARBA" id="ARBA00023125"/>
    </source>
</evidence>
<keyword evidence="1 2" id="KW-0238">DNA-binding</keyword>
<dbReference type="InterPro" id="IPR001647">
    <property type="entry name" value="HTH_TetR"/>
</dbReference>